<evidence type="ECO:0000313" key="2">
    <source>
        <dbReference type="EMBL" id="MBA8811095.1"/>
    </source>
</evidence>
<comment type="caution">
    <text evidence="2">The sequence shown here is derived from an EMBL/GenBank/DDBJ whole genome shotgun (WGS) entry which is preliminary data.</text>
</comment>
<feature type="compositionally biased region" description="Basic and acidic residues" evidence="1">
    <location>
        <begin position="1"/>
        <end position="11"/>
    </location>
</feature>
<dbReference type="Proteomes" id="UP000540568">
    <property type="component" value="Unassembled WGS sequence"/>
</dbReference>
<dbReference type="AlphaFoldDB" id="A0A7W3PGD8"/>
<feature type="region of interest" description="Disordered" evidence="1">
    <location>
        <begin position="1"/>
        <end position="21"/>
    </location>
</feature>
<gene>
    <name evidence="2" type="ORF">FHX71_005102</name>
</gene>
<evidence type="ECO:0000313" key="3">
    <source>
        <dbReference type="Proteomes" id="UP000540568"/>
    </source>
</evidence>
<keyword evidence="3" id="KW-1185">Reference proteome</keyword>
<sequence length="77" mass="8631">MRARFLGKDPNSETDNSPTLFATDRTDRKTFLVQGWKVTDGDALADVGTIPGHEDIVEVPVEILEMYLAHKEREAQS</sequence>
<protein>
    <submittedName>
        <fullName evidence="2">Uncharacterized protein</fullName>
    </submittedName>
</protein>
<evidence type="ECO:0000256" key="1">
    <source>
        <dbReference type="SAM" id="MobiDB-lite"/>
    </source>
</evidence>
<dbReference type="EMBL" id="JACGWV010000003">
    <property type="protein sequence ID" value="MBA8811095.1"/>
    <property type="molecule type" value="Genomic_DNA"/>
</dbReference>
<organism evidence="2 3">
    <name type="scientific">Promicromonospora sukumoe</name>
    <dbReference type="NCBI Taxonomy" id="88382"/>
    <lineage>
        <taxon>Bacteria</taxon>
        <taxon>Bacillati</taxon>
        <taxon>Actinomycetota</taxon>
        <taxon>Actinomycetes</taxon>
        <taxon>Micrococcales</taxon>
        <taxon>Promicromonosporaceae</taxon>
        <taxon>Promicromonospora</taxon>
    </lineage>
</organism>
<name>A0A7W3PGD8_9MICO</name>
<dbReference type="RefSeq" id="WP_182620283.1">
    <property type="nucleotide sequence ID" value="NZ_BAAATF010000009.1"/>
</dbReference>
<reference evidence="2 3" key="1">
    <citation type="submission" date="2020-07" db="EMBL/GenBank/DDBJ databases">
        <title>Sequencing the genomes of 1000 actinobacteria strains.</title>
        <authorList>
            <person name="Klenk H.-P."/>
        </authorList>
    </citation>
    <scope>NUCLEOTIDE SEQUENCE [LARGE SCALE GENOMIC DNA]</scope>
    <source>
        <strain evidence="2 3">DSM 44121</strain>
    </source>
</reference>
<accession>A0A7W3PGD8</accession>
<proteinExistence type="predicted"/>